<gene>
    <name evidence="1" type="ORF">NCTC6754_06218</name>
</gene>
<accession>A0A3S4LWE3</accession>
<sequence>MRETFGKRFTLIIEPGFSPDQAETFLNTICR</sequence>
<dbReference type="Proteomes" id="UP000269208">
    <property type="component" value="Chromosome"/>
</dbReference>
<evidence type="ECO:0000313" key="2">
    <source>
        <dbReference type="Proteomes" id="UP000269208"/>
    </source>
</evidence>
<reference evidence="1 2" key="1">
    <citation type="submission" date="2018-12" db="EMBL/GenBank/DDBJ databases">
        <authorList>
            <consortium name="Pathogen Informatics"/>
        </authorList>
    </citation>
    <scope>NUCLEOTIDE SEQUENCE [LARGE SCALE GENOMIC DNA]</scope>
    <source>
        <strain evidence="1 2">NCTC6754</strain>
    </source>
</reference>
<dbReference type="AlphaFoldDB" id="A0A3S4LWE3"/>
<dbReference type="EMBL" id="LR134190">
    <property type="protein sequence ID" value="VEB60018.1"/>
    <property type="molecule type" value="Genomic_DNA"/>
</dbReference>
<evidence type="ECO:0000313" key="1">
    <source>
        <dbReference type="EMBL" id="VEB60018.1"/>
    </source>
</evidence>
<protein>
    <submittedName>
        <fullName evidence="1">Secretion system apparatus protein ssaK</fullName>
    </submittedName>
</protein>
<name>A0A3S4LWE3_SALET</name>
<organism evidence="1 2">
    <name type="scientific">Salmonella enterica I</name>
    <dbReference type="NCBI Taxonomy" id="59201"/>
    <lineage>
        <taxon>Bacteria</taxon>
        <taxon>Pseudomonadati</taxon>
        <taxon>Pseudomonadota</taxon>
        <taxon>Gammaproteobacteria</taxon>
        <taxon>Enterobacterales</taxon>
        <taxon>Enterobacteriaceae</taxon>
        <taxon>Salmonella</taxon>
    </lineage>
</organism>
<proteinExistence type="predicted"/>